<evidence type="ECO:0000313" key="2">
    <source>
        <dbReference type="Proteomes" id="UP000007151"/>
    </source>
</evidence>
<protein>
    <submittedName>
        <fullName evidence="1">Uncharacterized protein</fullName>
    </submittedName>
</protein>
<comment type="caution">
    <text evidence="1">The sequence shown here is derived from an EMBL/GenBank/DDBJ whole genome shotgun (WGS) entry which is preliminary data.</text>
</comment>
<sequence>TAAVLTSTENICEVDLFEFKHSAMYISRCSFPMKHFIVHYRYKPH</sequence>
<dbReference type="InParanoid" id="A0A212F1M0"/>
<reference evidence="1 2" key="1">
    <citation type="journal article" date="2011" name="Cell">
        <title>The monarch butterfly genome yields insights into long-distance migration.</title>
        <authorList>
            <person name="Zhan S."/>
            <person name="Merlin C."/>
            <person name="Boore J.L."/>
            <person name="Reppert S.M."/>
        </authorList>
    </citation>
    <scope>NUCLEOTIDE SEQUENCE [LARGE SCALE GENOMIC DNA]</scope>
    <source>
        <strain evidence="1">F-2</strain>
    </source>
</reference>
<gene>
    <name evidence="1" type="ORF">KGM_211836B</name>
</gene>
<dbReference type="EMBL" id="AGBW02010853">
    <property type="protein sequence ID" value="OWR47621.1"/>
    <property type="molecule type" value="Genomic_DNA"/>
</dbReference>
<keyword evidence="2" id="KW-1185">Reference proteome</keyword>
<name>A0A212F1M0_DANPL</name>
<dbReference type="Proteomes" id="UP000007151">
    <property type="component" value="Unassembled WGS sequence"/>
</dbReference>
<dbReference type="AlphaFoldDB" id="A0A212F1M0"/>
<organism evidence="1 2">
    <name type="scientific">Danaus plexippus plexippus</name>
    <dbReference type="NCBI Taxonomy" id="278856"/>
    <lineage>
        <taxon>Eukaryota</taxon>
        <taxon>Metazoa</taxon>
        <taxon>Ecdysozoa</taxon>
        <taxon>Arthropoda</taxon>
        <taxon>Hexapoda</taxon>
        <taxon>Insecta</taxon>
        <taxon>Pterygota</taxon>
        <taxon>Neoptera</taxon>
        <taxon>Endopterygota</taxon>
        <taxon>Lepidoptera</taxon>
        <taxon>Glossata</taxon>
        <taxon>Ditrysia</taxon>
        <taxon>Papilionoidea</taxon>
        <taxon>Nymphalidae</taxon>
        <taxon>Danainae</taxon>
        <taxon>Danaini</taxon>
        <taxon>Danaina</taxon>
        <taxon>Danaus</taxon>
        <taxon>Danaus</taxon>
    </lineage>
</organism>
<proteinExistence type="predicted"/>
<evidence type="ECO:0000313" key="1">
    <source>
        <dbReference type="EMBL" id="OWR47621.1"/>
    </source>
</evidence>
<feature type="non-terminal residue" evidence="1">
    <location>
        <position position="1"/>
    </location>
</feature>
<accession>A0A212F1M0</accession>
<dbReference type="KEGG" id="dpl:KGM_211836B"/>